<dbReference type="Gene3D" id="3.40.50.1000">
    <property type="entry name" value="HAD superfamily/HAD-like"/>
    <property type="match status" value="1"/>
</dbReference>
<name>A0A7T7XQ08_9SPIR</name>
<dbReference type="InterPro" id="IPR023214">
    <property type="entry name" value="HAD_sf"/>
</dbReference>
<dbReference type="AlphaFoldDB" id="A0A7T7XQ08"/>
<evidence type="ECO:0000259" key="1">
    <source>
        <dbReference type="Pfam" id="PF03031"/>
    </source>
</evidence>
<reference evidence="2" key="1">
    <citation type="submission" date="2021-01" db="EMBL/GenBank/DDBJ databases">
        <title>Description of Breznakiella homolactica.</title>
        <authorList>
            <person name="Song Y."/>
            <person name="Brune A."/>
        </authorList>
    </citation>
    <scope>NUCLEOTIDE SEQUENCE</scope>
    <source>
        <strain evidence="2">RmG30</strain>
    </source>
</reference>
<gene>
    <name evidence="2" type="ORF">JFL75_05440</name>
</gene>
<evidence type="ECO:0000313" key="2">
    <source>
        <dbReference type="EMBL" id="QQO10362.1"/>
    </source>
</evidence>
<evidence type="ECO:0000313" key="3">
    <source>
        <dbReference type="Proteomes" id="UP000595917"/>
    </source>
</evidence>
<organism evidence="2 3">
    <name type="scientific">Breznakiella homolactica</name>
    <dbReference type="NCBI Taxonomy" id="2798577"/>
    <lineage>
        <taxon>Bacteria</taxon>
        <taxon>Pseudomonadati</taxon>
        <taxon>Spirochaetota</taxon>
        <taxon>Spirochaetia</taxon>
        <taxon>Spirochaetales</taxon>
        <taxon>Breznakiellaceae</taxon>
        <taxon>Breznakiella</taxon>
    </lineage>
</organism>
<dbReference type="RefSeq" id="WP_215627666.1">
    <property type="nucleotide sequence ID" value="NZ_CP067089.2"/>
</dbReference>
<dbReference type="Pfam" id="PF03031">
    <property type="entry name" value="NIF"/>
    <property type="match status" value="1"/>
</dbReference>
<dbReference type="EMBL" id="CP067089">
    <property type="protein sequence ID" value="QQO10362.1"/>
    <property type="molecule type" value="Genomic_DNA"/>
</dbReference>
<keyword evidence="3" id="KW-1185">Reference proteome</keyword>
<accession>A0A7T7XQ08</accession>
<dbReference type="SUPFAM" id="SSF56784">
    <property type="entry name" value="HAD-like"/>
    <property type="match status" value="1"/>
</dbReference>
<dbReference type="KEGG" id="bhc:JFL75_05440"/>
<protein>
    <recommendedName>
        <fullName evidence="1">FCP1 homology domain-containing protein</fullName>
    </recommendedName>
</protein>
<proteinExistence type="predicted"/>
<dbReference type="Proteomes" id="UP000595917">
    <property type="component" value="Chromosome"/>
</dbReference>
<feature type="domain" description="FCP1 homology" evidence="1">
    <location>
        <begin position="5"/>
        <end position="96"/>
    </location>
</feature>
<dbReference type="InterPro" id="IPR036412">
    <property type="entry name" value="HAD-like_sf"/>
</dbReference>
<sequence length="159" mass="18185">MKIAIDMDNTLIDELGSTKRPGIEYFLETISQKNELHLLTNSTKARALEIMKYNDLRKYFVDVIAREDYDPEGKGIYKDLRKYDFDILIDDDPEEIQIIGVGATASNSVYPQTRTSCAGLRSARSAYASHASLRHIVQWRSLLRKSLLPTAQRRIHPGR</sequence>
<dbReference type="InterPro" id="IPR004274">
    <property type="entry name" value="FCP1_dom"/>
</dbReference>